<dbReference type="Pfam" id="PF00817">
    <property type="entry name" value="IMS"/>
    <property type="match status" value="1"/>
</dbReference>
<name>A0AAU8BP11_9VIBR</name>
<dbReference type="SUPFAM" id="SSF56672">
    <property type="entry name" value="DNA/RNA polymerases"/>
    <property type="match status" value="1"/>
</dbReference>
<protein>
    <submittedName>
        <fullName evidence="5">DNA polymerase Y family protein</fullName>
    </submittedName>
</protein>
<dbReference type="Gene3D" id="3.30.70.270">
    <property type="match status" value="1"/>
</dbReference>
<dbReference type="InterPro" id="IPR001126">
    <property type="entry name" value="UmuC"/>
</dbReference>
<reference evidence="5" key="1">
    <citation type="submission" date="2023-01" db="EMBL/GenBank/DDBJ databases">
        <title>Vibrio sp. CB1-14 genome sequencing.</title>
        <authorList>
            <person name="Otstavnykh N."/>
            <person name="Isaeva M."/>
            <person name="Meleshko D."/>
        </authorList>
    </citation>
    <scope>NUCLEOTIDE SEQUENCE</scope>
    <source>
        <strain evidence="5">CB1-14</strain>
    </source>
</reference>
<dbReference type="KEGG" id="vck:PG915_11045"/>
<comment type="similarity">
    <text evidence="1">Belongs to the DNA polymerase type-Y family.</text>
</comment>
<dbReference type="PANTHER" id="PTHR35369">
    <property type="entry name" value="BLR3025 PROTEIN-RELATED"/>
    <property type="match status" value="1"/>
</dbReference>
<dbReference type="InterPro" id="IPR043128">
    <property type="entry name" value="Rev_trsase/Diguanyl_cyclase"/>
</dbReference>
<feature type="domain" description="UmuC" evidence="4">
    <location>
        <begin position="33"/>
        <end position="151"/>
    </location>
</feature>
<evidence type="ECO:0000313" key="5">
    <source>
        <dbReference type="EMBL" id="XCD17522.1"/>
    </source>
</evidence>
<sequence length="480" mass="54526">MLWLYLHFPTLQLDTLFASFKQAQPDATDKQQEALAVAIVDGRRHSVVQANTHALEQGVTLGMGLGSAAALCQDLQVHPYDSDVEARRLQDIAQWLYMITSDICLCPPNGLLLKVTNMLSLYDGIENYWNALQTHLAHLEVQTHYSTGVSPYAAMLMAKQGRNWIESNRDKLNESLARYPLTCSELPTKQVEKLQRVGIQTIQDLLGLPLPDIAKRFDIDLVNYTGRLTGQFKHPVDFYHPPEHFRQYLELLFDIENIDWLQKPLTRLFRQLEVFLKLRDKVAFELSLTLHQRDHGDKSVSFHSAQGDYLAEKWQALSALTLESIQLDGAVSGLTLSIVRADEVQVHEHDLFSGVKGRQTALELISTLQAKLGQHSVTSLKLTDDPRPEYATQPSAPTATDSPKVNAHLPIKLRPSLLFSSPMPLEQKVSIVVGPERIVSGWWDGNPVKRDYYVARSEQDQWLWVFRTEDKQWFIHGQFS</sequence>
<dbReference type="GO" id="GO:0006281">
    <property type="term" value="P:DNA repair"/>
    <property type="evidence" value="ECO:0007669"/>
    <property type="project" value="InterPro"/>
</dbReference>
<evidence type="ECO:0000256" key="3">
    <source>
        <dbReference type="SAM" id="MobiDB-lite"/>
    </source>
</evidence>
<gene>
    <name evidence="5" type="ORF">PG915_11045</name>
</gene>
<feature type="compositionally biased region" description="Polar residues" evidence="3">
    <location>
        <begin position="392"/>
        <end position="403"/>
    </location>
</feature>
<accession>A0AAU8BP11</accession>
<dbReference type="PANTHER" id="PTHR35369:SF2">
    <property type="entry name" value="BLR3025 PROTEIN"/>
    <property type="match status" value="1"/>
</dbReference>
<evidence type="ECO:0000256" key="2">
    <source>
        <dbReference type="ARBA" id="ARBA00022763"/>
    </source>
</evidence>
<dbReference type="CDD" id="cd03468">
    <property type="entry name" value="PolY_like"/>
    <property type="match status" value="1"/>
</dbReference>
<evidence type="ECO:0000256" key="1">
    <source>
        <dbReference type="ARBA" id="ARBA00010945"/>
    </source>
</evidence>
<organism evidence="5">
    <name type="scientific">Vibrio chaetopteri</name>
    <dbReference type="NCBI Taxonomy" id="3016528"/>
    <lineage>
        <taxon>Bacteria</taxon>
        <taxon>Pseudomonadati</taxon>
        <taxon>Pseudomonadota</taxon>
        <taxon>Gammaproteobacteria</taxon>
        <taxon>Vibrionales</taxon>
        <taxon>Vibrionaceae</taxon>
        <taxon>Vibrio</taxon>
    </lineage>
</organism>
<dbReference type="InterPro" id="IPR050356">
    <property type="entry name" value="SulA_CellDiv_inhibitor"/>
</dbReference>
<dbReference type="RefSeq" id="WP_353498710.1">
    <property type="nucleotide sequence ID" value="NZ_CP115920.1"/>
</dbReference>
<feature type="region of interest" description="Disordered" evidence="3">
    <location>
        <begin position="381"/>
        <end position="405"/>
    </location>
</feature>
<dbReference type="EMBL" id="CP115920">
    <property type="protein sequence ID" value="XCD17522.1"/>
    <property type="molecule type" value="Genomic_DNA"/>
</dbReference>
<dbReference type="InterPro" id="IPR043502">
    <property type="entry name" value="DNA/RNA_pol_sf"/>
</dbReference>
<evidence type="ECO:0000259" key="4">
    <source>
        <dbReference type="Pfam" id="PF00817"/>
    </source>
</evidence>
<dbReference type="AlphaFoldDB" id="A0AAU8BP11"/>
<dbReference type="Gene3D" id="3.40.1170.60">
    <property type="match status" value="1"/>
</dbReference>
<keyword evidence="2" id="KW-0227">DNA damage</keyword>
<proteinExistence type="inferred from homology"/>